<dbReference type="RefSeq" id="WP_344798921.1">
    <property type="nucleotide sequence ID" value="NZ_BAABBN010000007.1"/>
</dbReference>
<dbReference type="PANTHER" id="PTHR43130">
    <property type="entry name" value="ARAC-FAMILY TRANSCRIPTIONAL REGULATOR"/>
    <property type="match status" value="1"/>
</dbReference>
<accession>A0ABP7MR55</accession>
<dbReference type="SMART" id="SM00342">
    <property type="entry name" value="HTH_ARAC"/>
    <property type="match status" value="1"/>
</dbReference>
<evidence type="ECO:0000313" key="5">
    <source>
        <dbReference type="Proteomes" id="UP001501565"/>
    </source>
</evidence>
<dbReference type="Proteomes" id="UP001501565">
    <property type="component" value="Unassembled WGS sequence"/>
</dbReference>
<dbReference type="PROSITE" id="PS01124">
    <property type="entry name" value="HTH_ARAC_FAMILY_2"/>
    <property type="match status" value="1"/>
</dbReference>
<organism evidence="4 5">
    <name type="scientific">Litoribacillus peritrichatus</name>
    <dbReference type="NCBI Taxonomy" id="718191"/>
    <lineage>
        <taxon>Bacteria</taxon>
        <taxon>Pseudomonadati</taxon>
        <taxon>Pseudomonadota</taxon>
        <taxon>Gammaproteobacteria</taxon>
        <taxon>Oceanospirillales</taxon>
        <taxon>Oceanospirillaceae</taxon>
        <taxon>Litoribacillus</taxon>
    </lineage>
</organism>
<dbReference type="PANTHER" id="PTHR43130:SF3">
    <property type="entry name" value="HTH-TYPE TRANSCRIPTIONAL REGULATOR RV1931C"/>
    <property type="match status" value="1"/>
</dbReference>
<evidence type="ECO:0000256" key="2">
    <source>
        <dbReference type="ARBA" id="ARBA00023163"/>
    </source>
</evidence>
<proteinExistence type="predicted"/>
<sequence length="350" mass="39942">MQLIKDVKPEALKPVSIQVLVADRCQASGIFSLVDTLIAANYCLRKKTNLKQDAFPFKLIGTKREHTAYNGFQISNIQPIDVNDRPDILVIPGMIEATANPDKLAALLTASQDRIDLIKRWHRQGTVIVASCSGNFLIAASNIAQERTLTTHWMMDGGVRQLFSQQPFDMNQMMIDHGDIISFGGATAVNQMTLYLVERFHSRELALQTGRMMLIEPTQNQQTPFSMFMPSRTHEDAHVEQLQSLLENNFQEPVALPELMKQISISERQLSRRFKSITGETPISYLQRLRIEFVRRGLESTNKQANSLIWDAGYEDVSSFRRLFKKTLGMTMSEYRQRYGVMHRNTPVNF</sequence>
<keyword evidence="5" id="KW-1185">Reference proteome</keyword>
<dbReference type="Pfam" id="PF12833">
    <property type="entry name" value="HTH_18"/>
    <property type="match status" value="1"/>
</dbReference>
<keyword evidence="1" id="KW-0805">Transcription regulation</keyword>
<dbReference type="InterPro" id="IPR002818">
    <property type="entry name" value="DJ-1/PfpI"/>
</dbReference>
<dbReference type="SUPFAM" id="SSF46689">
    <property type="entry name" value="Homeodomain-like"/>
    <property type="match status" value="2"/>
</dbReference>
<feature type="domain" description="HTH araC/xylS-type" evidence="3">
    <location>
        <begin position="240"/>
        <end position="338"/>
    </location>
</feature>
<evidence type="ECO:0000259" key="3">
    <source>
        <dbReference type="PROSITE" id="PS01124"/>
    </source>
</evidence>
<keyword evidence="2" id="KW-0804">Transcription</keyword>
<dbReference type="InterPro" id="IPR029062">
    <property type="entry name" value="Class_I_gatase-like"/>
</dbReference>
<dbReference type="InterPro" id="IPR052158">
    <property type="entry name" value="INH-QAR"/>
</dbReference>
<dbReference type="InterPro" id="IPR009057">
    <property type="entry name" value="Homeodomain-like_sf"/>
</dbReference>
<name>A0ABP7MR55_9GAMM</name>
<reference evidence="5" key="1">
    <citation type="journal article" date="2019" name="Int. J. Syst. Evol. Microbiol.">
        <title>The Global Catalogue of Microorganisms (GCM) 10K type strain sequencing project: providing services to taxonomists for standard genome sequencing and annotation.</title>
        <authorList>
            <consortium name="The Broad Institute Genomics Platform"/>
            <consortium name="The Broad Institute Genome Sequencing Center for Infectious Disease"/>
            <person name="Wu L."/>
            <person name="Ma J."/>
        </authorList>
    </citation>
    <scope>NUCLEOTIDE SEQUENCE [LARGE SCALE GENOMIC DNA]</scope>
    <source>
        <strain evidence="5">JCM 17551</strain>
    </source>
</reference>
<evidence type="ECO:0000313" key="4">
    <source>
        <dbReference type="EMBL" id="GAA3927957.1"/>
    </source>
</evidence>
<dbReference type="InterPro" id="IPR018060">
    <property type="entry name" value="HTH_AraC"/>
</dbReference>
<dbReference type="EMBL" id="BAABBN010000007">
    <property type="protein sequence ID" value="GAA3927957.1"/>
    <property type="molecule type" value="Genomic_DNA"/>
</dbReference>
<dbReference type="Gene3D" id="3.40.50.880">
    <property type="match status" value="1"/>
</dbReference>
<gene>
    <name evidence="4" type="ORF">GCM10022277_25530</name>
</gene>
<protein>
    <recommendedName>
        <fullName evidence="3">HTH araC/xylS-type domain-containing protein</fullName>
    </recommendedName>
</protein>
<dbReference type="SUPFAM" id="SSF52317">
    <property type="entry name" value="Class I glutamine amidotransferase-like"/>
    <property type="match status" value="1"/>
</dbReference>
<evidence type="ECO:0000256" key="1">
    <source>
        <dbReference type="ARBA" id="ARBA00023015"/>
    </source>
</evidence>
<dbReference type="Gene3D" id="1.10.10.60">
    <property type="entry name" value="Homeodomain-like"/>
    <property type="match status" value="1"/>
</dbReference>
<dbReference type="Pfam" id="PF01965">
    <property type="entry name" value="DJ-1_PfpI"/>
    <property type="match status" value="1"/>
</dbReference>
<comment type="caution">
    <text evidence="4">The sequence shown here is derived from an EMBL/GenBank/DDBJ whole genome shotgun (WGS) entry which is preliminary data.</text>
</comment>